<comment type="subcellular location">
    <subcellularLocation>
        <location evidence="1">Cell membrane</location>
        <topology evidence="1">Single-pass membrane protein</topology>
    </subcellularLocation>
</comment>
<dbReference type="GO" id="GO:0005886">
    <property type="term" value="C:plasma membrane"/>
    <property type="evidence" value="ECO:0007669"/>
    <property type="project" value="UniProtKB-SubCell"/>
</dbReference>
<dbReference type="PANTHER" id="PTHR33885:SF3">
    <property type="entry name" value="PHAGE SHOCK PROTEIN C"/>
    <property type="match status" value="1"/>
</dbReference>
<dbReference type="EMBL" id="CP036455">
    <property type="protein sequence ID" value="QBI56418.1"/>
    <property type="molecule type" value="Genomic_DNA"/>
</dbReference>
<dbReference type="Pfam" id="PF04024">
    <property type="entry name" value="PspC"/>
    <property type="match status" value="1"/>
</dbReference>
<gene>
    <name evidence="8" type="ORF">EKD16_23345</name>
</gene>
<evidence type="ECO:0000313" key="9">
    <source>
        <dbReference type="Proteomes" id="UP000292235"/>
    </source>
</evidence>
<feature type="transmembrane region" description="Helical" evidence="6">
    <location>
        <begin position="39"/>
        <end position="62"/>
    </location>
</feature>
<reference evidence="8 9" key="1">
    <citation type="submission" date="2019-02" db="EMBL/GenBank/DDBJ databases">
        <authorList>
            <person name="Khodamoradi S."/>
            <person name="Hahnke R.L."/>
            <person name="Kaempfer P."/>
            <person name="Schumann P."/>
            <person name="Rohde M."/>
            <person name="Steinert M."/>
            <person name="Luzhetskyy A."/>
            <person name="Wink J."/>
            <person name="Ruckert C."/>
        </authorList>
    </citation>
    <scope>NUCLEOTIDE SEQUENCE [LARGE SCALE GENOMIC DNA]</scope>
    <source>
        <strain evidence="8 9">M2</strain>
    </source>
</reference>
<dbReference type="AlphaFoldDB" id="A0A4P6Q6M1"/>
<proteinExistence type="predicted"/>
<dbReference type="InterPro" id="IPR052027">
    <property type="entry name" value="PspC"/>
</dbReference>
<keyword evidence="4 6" id="KW-1133">Transmembrane helix</keyword>
<dbReference type="InterPro" id="IPR007168">
    <property type="entry name" value="Phageshock_PspC_N"/>
</dbReference>
<name>A0A4P6Q6M1_9ACTN</name>
<keyword evidence="3 6" id="KW-0812">Transmembrane</keyword>
<evidence type="ECO:0000256" key="1">
    <source>
        <dbReference type="ARBA" id="ARBA00004162"/>
    </source>
</evidence>
<dbReference type="RefSeq" id="WP_131101281.1">
    <property type="nucleotide sequence ID" value="NZ_CP036455.1"/>
</dbReference>
<keyword evidence="5 6" id="KW-0472">Membrane</keyword>
<organism evidence="8 9">
    <name type="scientific">Streptomonospora litoralis</name>
    <dbReference type="NCBI Taxonomy" id="2498135"/>
    <lineage>
        <taxon>Bacteria</taxon>
        <taxon>Bacillati</taxon>
        <taxon>Actinomycetota</taxon>
        <taxon>Actinomycetes</taxon>
        <taxon>Streptosporangiales</taxon>
        <taxon>Nocardiopsidaceae</taxon>
        <taxon>Streptomonospora</taxon>
    </lineage>
</organism>
<evidence type="ECO:0000259" key="7">
    <source>
        <dbReference type="Pfam" id="PF04024"/>
    </source>
</evidence>
<evidence type="ECO:0000313" key="8">
    <source>
        <dbReference type="EMBL" id="QBI56418.1"/>
    </source>
</evidence>
<keyword evidence="2" id="KW-1003">Cell membrane</keyword>
<dbReference type="KEGG" id="strr:EKD16_23345"/>
<dbReference type="PANTHER" id="PTHR33885">
    <property type="entry name" value="PHAGE SHOCK PROTEIN C"/>
    <property type="match status" value="1"/>
</dbReference>
<dbReference type="OrthoDB" id="7359894at2"/>
<evidence type="ECO:0000256" key="4">
    <source>
        <dbReference type="ARBA" id="ARBA00022989"/>
    </source>
</evidence>
<keyword evidence="9" id="KW-1185">Reference proteome</keyword>
<accession>A0A4P6Q6M1</accession>
<evidence type="ECO:0000256" key="6">
    <source>
        <dbReference type="SAM" id="Phobius"/>
    </source>
</evidence>
<protein>
    <submittedName>
        <fullName evidence="8">PspC domain protein</fullName>
    </submittedName>
</protein>
<evidence type="ECO:0000256" key="2">
    <source>
        <dbReference type="ARBA" id="ARBA00022475"/>
    </source>
</evidence>
<evidence type="ECO:0000256" key="3">
    <source>
        <dbReference type="ARBA" id="ARBA00022692"/>
    </source>
</evidence>
<dbReference type="Proteomes" id="UP000292235">
    <property type="component" value="Chromosome"/>
</dbReference>
<evidence type="ECO:0000256" key="5">
    <source>
        <dbReference type="ARBA" id="ARBA00023136"/>
    </source>
</evidence>
<feature type="domain" description="Phage shock protein PspC N-terminal" evidence="7">
    <location>
        <begin position="8"/>
        <end position="65"/>
    </location>
</feature>
<sequence length="87" mass="9645">MNENTGNKTLRRSRRQRLLTGVCGGIGEFVGADPNIVRLAFVALALFTSGAAVMLYIIAWLVMPEQDGESSMLEHIIRNFQGKKSDY</sequence>